<proteinExistence type="predicted"/>
<evidence type="ECO:0000259" key="6">
    <source>
        <dbReference type="Pfam" id="PF08704"/>
    </source>
</evidence>
<gene>
    <name evidence="7" type="ORF">ISP01_04870</name>
</gene>
<name>A0A843AMG6_METAZ</name>
<dbReference type="GO" id="GO:0160107">
    <property type="term" value="F:tRNA (adenine(58)-N1)-methyltransferase activity"/>
    <property type="evidence" value="ECO:0007669"/>
    <property type="project" value="InterPro"/>
</dbReference>
<evidence type="ECO:0000256" key="2">
    <source>
        <dbReference type="ARBA" id="ARBA00022679"/>
    </source>
</evidence>
<dbReference type="InterPro" id="IPR014816">
    <property type="entry name" value="tRNA_MeTrfase_Gcd14"/>
</dbReference>
<dbReference type="CDD" id="cd02440">
    <property type="entry name" value="AdoMet_MTases"/>
    <property type="match status" value="1"/>
</dbReference>
<dbReference type="GO" id="GO:0030488">
    <property type="term" value="P:tRNA methylation"/>
    <property type="evidence" value="ECO:0007669"/>
    <property type="project" value="InterPro"/>
</dbReference>
<dbReference type="RefSeq" id="WP_278522680.1">
    <property type="nucleotide sequence ID" value="NZ_JADIIN010000039.1"/>
</dbReference>
<dbReference type="Gene3D" id="3.10.330.20">
    <property type="match status" value="1"/>
</dbReference>
<evidence type="ECO:0000313" key="8">
    <source>
        <dbReference type="Proteomes" id="UP000658733"/>
    </source>
</evidence>
<feature type="binding site" evidence="5">
    <location>
        <position position="162"/>
    </location>
    <ligand>
        <name>S-adenosyl-L-methionine</name>
        <dbReference type="ChEBI" id="CHEBI:59789"/>
    </ligand>
</feature>
<reference evidence="7" key="1">
    <citation type="submission" date="2020-10" db="EMBL/GenBank/DDBJ databases">
        <title>Dehalococcoides mccartyi of a TCE/Cr reducing biochatode.</title>
        <authorList>
            <person name="Matturro B."/>
        </authorList>
    </citation>
    <scope>NUCLEOTIDE SEQUENCE</scope>
    <source>
        <strain evidence="7">Bin4</strain>
    </source>
</reference>
<dbReference type="SUPFAM" id="SSF53335">
    <property type="entry name" value="S-adenosyl-L-methionine-dependent methyltransferases"/>
    <property type="match status" value="1"/>
</dbReference>
<dbReference type="PANTHER" id="PTHR12133:SF1">
    <property type="entry name" value="TRNA (ADENINE(58)-N(1))-METHYLTRANSFERASE, MITOCHONDRIAL"/>
    <property type="match status" value="1"/>
</dbReference>
<keyword evidence="3 5" id="KW-0949">S-adenosyl-L-methionine</keyword>
<dbReference type="EMBL" id="JADIIN010000039">
    <property type="protein sequence ID" value="MBF4468718.1"/>
    <property type="molecule type" value="Genomic_DNA"/>
</dbReference>
<keyword evidence="1 7" id="KW-0489">Methyltransferase</keyword>
<dbReference type="Gene3D" id="3.40.50.150">
    <property type="entry name" value="Vaccinia Virus protein VP39"/>
    <property type="match status" value="1"/>
</dbReference>
<dbReference type="PROSITE" id="PS51620">
    <property type="entry name" value="SAM_TRM61"/>
    <property type="match status" value="1"/>
</dbReference>
<keyword evidence="2 7" id="KW-0808">Transferase</keyword>
<accession>A0A843AMG6</accession>
<comment type="caution">
    <text evidence="7">The sequence shown here is derived from an EMBL/GenBank/DDBJ whole genome shotgun (WGS) entry which is preliminary data.</text>
</comment>
<dbReference type="InterPro" id="IPR049470">
    <property type="entry name" value="TRM61_C"/>
</dbReference>
<feature type="domain" description="tRNA (adenine(58)-N(1))-methyltransferase catalytic subunit TRM61 C-terminal" evidence="6">
    <location>
        <begin position="62"/>
        <end position="223"/>
    </location>
</feature>
<evidence type="ECO:0000256" key="5">
    <source>
        <dbReference type="PIRSR" id="PIRSR017269-1"/>
    </source>
</evidence>
<dbReference type="InterPro" id="IPR029063">
    <property type="entry name" value="SAM-dependent_MTases_sf"/>
</dbReference>
<feature type="binding site" evidence="5">
    <location>
        <position position="118"/>
    </location>
    <ligand>
        <name>S-adenosyl-L-methionine</name>
        <dbReference type="ChEBI" id="CHEBI:59789"/>
    </ligand>
</feature>
<organism evidence="7 8">
    <name type="scientific">Methanobrevibacter arboriphilus</name>
    <dbReference type="NCBI Taxonomy" id="39441"/>
    <lineage>
        <taxon>Archaea</taxon>
        <taxon>Methanobacteriati</taxon>
        <taxon>Methanobacteriota</taxon>
        <taxon>Methanomada group</taxon>
        <taxon>Methanobacteria</taxon>
        <taxon>Methanobacteriales</taxon>
        <taxon>Methanobacteriaceae</taxon>
        <taxon>Methanobrevibacter</taxon>
    </lineage>
</organism>
<evidence type="ECO:0000256" key="4">
    <source>
        <dbReference type="ARBA" id="ARBA00022694"/>
    </source>
</evidence>
<keyword evidence="4" id="KW-0819">tRNA processing</keyword>
<sequence length="244" mass="27362">MIIIIDERSKKYIIDQKSDFQSDLGIIDQNDLANAKIGQTLTTHLGKKFKVIKPSVNDFIELMDRRCSILIQKDIGTIISKCGIGSGSRIVDAGTGAGAIALNFGNIVGECGNVYSYEIREDFAEVAKSNIEKFGLDNIIEIKNKDIKEGIEENEIDLVFLDLIKPYEIFEDVYSCLNTGGYLAVYAPYIDQIETSYKIAKKIGFLDLSIIETLEREIEVRNQGTRPKTRMIGHSGYLMFGRKL</sequence>
<dbReference type="PANTHER" id="PTHR12133">
    <property type="entry name" value="TRNA (ADENINE(58)-N(1))-METHYLTRANSFERASE"/>
    <property type="match status" value="1"/>
</dbReference>
<dbReference type="GO" id="GO:0031515">
    <property type="term" value="C:tRNA (m1A) methyltransferase complex"/>
    <property type="evidence" value="ECO:0007669"/>
    <property type="project" value="InterPro"/>
</dbReference>
<dbReference type="PIRSF" id="PIRSF017269">
    <property type="entry name" value="GCD14"/>
    <property type="match status" value="1"/>
</dbReference>
<protein>
    <submittedName>
        <fullName evidence="7">tRNA (Adenine-N1)-methyltransferase</fullName>
    </submittedName>
</protein>
<evidence type="ECO:0000256" key="1">
    <source>
        <dbReference type="ARBA" id="ARBA00022603"/>
    </source>
</evidence>
<evidence type="ECO:0000256" key="3">
    <source>
        <dbReference type="ARBA" id="ARBA00022691"/>
    </source>
</evidence>
<feature type="binding site" evidence="5">
    <location>
        <position position="146"/>
    </location>
    <ligand>
        <name>S-adenosyl-L-methionine</name>
        <dbReference type="ChEBI" id="CHEBI:59789"/>
    </ligand>
</feature>
<dbReference type="AlphaFoldDB" id="A0A843AMG6"/>
<evidence type="ECO:0000313" key="7">
    <source>
        <dbReference type="EMBL" id="MBF4468718.1"/>
    </source>
</evidence>
<dbReference type="Proteomes" id="UP000658733">
    <property type="component" value="Unassembled WGS sequence"/>
</dbReference>
<dbReference type="Pfam" id="PF08704">
    <property type="entry name" value="GCD14"/>
    <property type="match status" value="1"/>
</dbReference>